<evidence type="ECO:0000256" key="11">
    <source>
        <dbReference type="ARBA" id="ARBA00023136"/>
    </source>
</evidence>
<dbReference type="KEGG" id="tjr:TherJR_0345"/>
<protein>
    <submittedName>
        <fullName evidence="14">(Ni/Fe) hydrogenase, b-type cytochrome subunit</fullName>
    </submittedName>
</protein>
<dbReference type="Pfam" id="PF01292">
    <property type="entry name" value="Ni_hydr_CYTB"/>
    <property type="match status" value="1"/>
</dbReference>
<dbReference type="EMBL" id="CP002028">
    <property type="protein sequence ID" value="ADG81231.1"/>
    <property type="molecule type" value="Genomic_DNA"/>
</dbReference>
<keyword evidence="5" id="KW-0349">Heme</keyword>
<dbReference type="GO" id="GO:0005506">
    <property type="term" value="F:iron ion binding"/>
    <property type="evidence" value="ECO:0007669"/>
    <property type="project" value="InterPro"/>
</dbReference>
<keyword evidence="8" id="KW-0249">Electron transport</keyword>
<feature type="transmembrane region" description="Helical" evidence="12">
    <location>
        <begin position="54"/>
        <end position="73"/>
    </location>
</feature>
<gene>
    <name evidence="14" type="ordered locus">TherJR_0345</name>
</gene>
<dbReference type="InterPro" id="IPR000516">
    <property type="entry name" value="Ni-dep_Hydgase_cyt-B"/>
</dbReference>
<evidence type="ECO:0000313" key="15">
    <source>
        <dbReference type="Proteomes" id="UP000002377"/>
    </source>
</evidence>
<keyword evidence="11 12" id="KW-0472">Membrane</keyword>
<evidence type="ECO:0000256" key="3">
    <source>
        <dbReference type="ARBA" id="ARBA00022448"/>
    </source>
</evidence>
<keyword evidence="7" id="KW-0479">Metal-binding</keyword>
<keyword evidence="6 12" id="KW-0812">Transmembrane</keyword>
<evidence type="ECO:0000256" key="1">
    <source>
        <dbReference type="ARBA" id="ARBA00004651"/>
    </source>
</evidence>
<feature type="transmembrane region" description="Helical" evidence="12">
    <location>
        <begin position="156"/>
        <end position="176"/>
    </location>
</feature>
<dbReference type="Gene3D" id="1.20.950.20">
    <property type="entry name" value="Transmembrane di-heme cytochromes, Chain C"/>
    <property type="match status" value="1"/>
</dbReference>
<comment type="similarity">
    <text evidence="2">Belongs to the HupC/HyaC/HydC family.</text>
</comment>
<keyword evidence="4" id="KW-1003">Cell membrane</keyword>
<dbReference type="PANTHER" id="PTHR30485:SF0">
    <property type="entry name" value="NI_FE-HYDROGENASE 1 B-TYPE CYTOCHROME SUBUNIT-RELATED"/>
    <property type="match status" value="1"/>
</dbReference>
<evidence type="ECO:0000256" key="9">
    <source>
        <dbReference type="ARBA" id="ARBA00022989"/>
    </source>
</evidence>
<evidence type="ECO:0000256" key="8">
    <source>
        <dbReference type="ARBA" id="ARBA00022982"/>
    </source>
</evidence>
<dbReference type="RefSeq" id="WP_013119254.1">
    <property type="nucleotide sequence ID" value="NC_014152.1"/>
</dbReference>
<accession>D5XAD2</accession>
<evidence type="ECO:0000313" key="14">
    <source>
        <dbReference type="EMBL" id="ADG81231.1"/>
    </source>
</evidence>
<evidence type="ECO:0000256" key="6">
    <source>
        <dbReference type="ARBA" id="ARBA00022692"/>
    </source>
</evidence>
<feature type="transmembrane region" description="Helical" evidence="12">
    <location>
        <begin position="116"/>
        <end position="136"/>
    </location>
</feature>
<name>D5XAD2_THEPJ</name>
<proteinExistence type="inferred from homology"/>
<dbReference type="InterPro" id="IPR051542">
    <property type="entry name" value="Hydrogenase_cytochrome"/>
</dbReference>
<dbReference type="PRINTS" id="PR00161">
    <property type="entry name" value="NIHGNASECYTB"/>
</dbReference>
<dbReference type="GO" id="GO:0022904">
    <property type="term" value="P:respiratory electron transport chain"/>
    <property type="evidence" value="ECO:0007669"/>
    <property type="project" value="InterPro"/>
</dbReference>
<dbReference type="AlphaFoldDB" id="D5XAD2"/>
<evidence type="ECO:0000259" key="13">
    <source>
        <dbReference type="Pfam" id="PF01292"/>
    </source>
</evidence>
<dbReference type="OrthoDB" id="1796079at2"/>
<dbReference type="PANTHER" id="PTHR30485">
    <property type="entry name" value="NI/FE-HYDROGENASE 1 B-TYPE CYTOCHROME SUBUNIT"/>
    <property type="match status" value="1"/>
</dbReference>
<dbReference type="Proteomes" id="UP000002377">
    <property type="component" value="Chromosome"/>
</dbReference>
<feature type="domain" description="Cytochrome b561 bacterial/Ni-hydrogenase" evidence="13">
    <location>
        <begin position="10"/>
        <end position="189"/>
    </location>
</feature>
<sequence length="199" mass="22821">MPGQKVLIQPRGIRILHWLLAFGLVALLLSGLYIHSPFITAPYVTLRTAQIIQLGAGFITAGIVALRLYYALVTGDYKNIMFKPADFKEFIKLIKYYLFLAQKEPPHKKYNAGQKLIFTSWLIAFLFQFCTGLLLYYPVWVNNHPFFGHLQTIRFYHYLVALWFLATLPIHVYLVLTGDPGRLQAIFTGWARLAKPKGS</sequence>
<dbReference type="HOGENOM" id="CLU_075520_2_0_9"/>
<dbReference type="SUPFAM" id="SSF81342">
    <property type="entry name" value="Transmembrane di-heme cytochromes"/>
    <property type="match status" value="1"/>
</dbReference>
<comment type="subcellular location">
    <subcellularLocation>
        <location evidence="1">Cell membrane</location>
        <topology evidence="1">Multi-pass membrane protein</topology>
    </subcellularLocation>
</comment>
<keyword evidence="15" id="KW-1185">Reference proteome</keyword>
<dbReference type="STRING" id="635013.TherJR_0345"/>
<keyword evidence="3" id="KW-0813">Transport</keyword>
<evidence type="ECO:0000256" key="2">
    <source>
        <dbReference type="ARBA" id="ARBA00008622"/>
    </source>
</evidence>
<evidence type="ECO:0000256" key="7">
    <source>
        <dbReference type="ARBA" id="ARBA00022723"/>
    </source>
</evidence>
<feature type="transmembrane region" description="Helical" evidence="12">
    <location>
        <begin position="12"/>
        <end position="34"/>
    </location>
</feature>
<keyword evidence="10" id="KW-0408">Iron</keyword>
<dbReference type="eggNOG" id="COG1969">
    <property type="taxonomic scope" value="Bacteria"/>
</dbReference>
<organism evidence="14 15">
    <name type="scientific">Thermincola potens (strain JR)</name>
    <dbReference type="NCBI Taxonomy" id="635013"/>
    <lineage>
        <taxon>Bacteria</taxon>
        <taxon>Bacillati</taxon>
        <taxon>Bacillota</taxon>
        <taxon>Clostridia</taxon>
        <taxon>Eubacteriales</taxon>
        <taxon>Thermincolaceae</taxon>
        <taxon>Thermincola</taxon>
    </lineage>
</organism>
<evidence type="ECO:0000256" key="12">
    <source>
        <dbReference type="SAM" id="Phobius"/>
    </source>
</evidence>
<dbReference type="GO" id="GO:0009055">
    <property type="term" value="F:electron transfer activity"/>
    <property type="evidence" value="ECO:0007669"/>
    <property type="project" value="InterPro"/>
</dbReference>
<evidence type="ECO:0000256" key="10">
    <source>
        <dbReference type="ARBA" id="ARBA00023004"/>
    </source>
</evidence>
<dbReference type="InterPro" id="IPR011577">
    <property type="entry name" value="Cyt_b561_bac/Ni-Hgenase"/>
</dbReference>
<dbReference type="InterPro" id="IPR016174">
    <property type="entry name" value="Di-haem_cyt_TM"/>
</dbReference>
<evidence type="ECO:0000256" key="4">
    <source>
        <dbReference type="ARBA" id="ARBA00022475"/>
    </source>
</evidence>
<dbReference type="GO" id="GO:0020037">
    <property type="term" value="F:heme binding"/>
    <property type="evidence" value="ECO:0007669"/>
    <property type="project" value="TreeGrafter"/>
</dbReference>
<reference evidence="14 15" key="1">
    <citation type="submission" date="2010-05" db="EMBL/GenBank/DDBJ databases">
        <title>Complete sequence of Thermincola sp. JR.</title>
        <authorList>
            <consortium name="US DOE Joint Genome Institute"/>
            <person name="Lucas S."/>
            <person name="Copeland A."/>
            <person name="Lapidus A."/>
            <person name="Cheng J.-F."/>
            <person name="Bruce D."/>
            <person name="Goodwin L."/>
            <person name="Pitluck S."/>
            <person name="Chertkov O."/>
            <person name="Detter J.C."/>
            <person name="Han C."/>
            <person name="Tapia R."/>
            <person name="Land M."/>
            <person name="Hauser L."/>
            <person name="Kyrpides N."/>
            <person name="Mikhailova N."/>
            <person name="Hazen T.C."/>
            <person name="Woyke T."/>
        </authorList>
    </citation>
    <scope>NUCLEOTIDE SEQUENCE [LARGE SCALE GENOMIC DNA]</scope>
    <source>
        <strain evidence="14 15">JR</strain>
    </source>
</reference>
<dbReference type="GO" id="GO:0005886">
    <property type="term" value="C:plasma membrane"/>
    <property type="evidence" value="ECO:0007669"/>
    <property type="project" value="UniProtKB-SubCell"/>
</dbReference>
<evidence type="ECO:0000256" key="5">
    <source>
        <dbReference type="ARBA" id="ARBA00022617"/>
    </source>
</evidence>
<keyword evidence="9 12" id="KW-1133">Transmembrane helix</keyword>